<keyword evidence="2" id="KW-1185">Reference proteome</keyword>
<proteinExistence type="predicted"/>
<dbReference type="EMBL" id="BAAAKJ010000152">
    <property type="protein sequence ID" value="GAA1394560.1"/>
    <property type="molecule type" value="Genomic_DNA"/>
</dbReference>
<dbReference type="Proteomes" id="UP001499863">
    <property type="component" value="Unassembled WGS sequence"/>
</dbReference>
<organism evidence="1 2">
    <name type="scientific">Kitasatospora putterlickiae</name>
    <dbReference type="NCBI Taxonomy" id="221725"/>
    <lineage>
        <taxon>Bacteria</taxon>
        <taxon>Bacillati</taxon>
        <taxon>Actinomycetota</taxon>
        <taxon>Actinomycetes</taxon>
        <taxon>Kitasatosporales</taxon>
        <taxon>Streptomycetaceae</taxon>
        <taxon>Kitasatospora</taxon>
    </lineage>
</organism>
<dbReference type="SUPFAM" id="SSF56059">
    <property type="entry name" value="Glutathione synthetase ATP-binding domain-like"/>
    <property type="match status" value="1"/>
</dbReference>
<comment type="caution">
    <text evidence="1">The sequence shown here is derived from an EMBL/GenBank/DDBJ whole genome shotgun (WGS) entry which is preliminary data.</text>
</comment>
<gene>
    <name evidence="1" type="ORF">GCM10009639_28760</name>
</gene>
<protein>
    <recommendedName>
        <fullName evidence="3">Circularly permuted type 2 ATP-grasp protein</fullName>
    </recommendedName>
</protein>
<reference evidence="2" key="1">
    <citation type="journal article" date="2019" name="Int. J. Syst. Evol. Microbiol.">
        <title>The Global Catalogue of Microorganisms (GCM) 10K type strain sequencing project: providing services to taxonomists for standard genome sequencing and annotation.</title>
        <authorList>
            <consortium name="The Broad Institute Genomics Platform"/>
            <consortium name="The Broad Institute Genome Sequencing Center for Infectious Disease"/>
            <person name="Wu L."/>
            <person name="Ma J."/>
        </authorList>
    </citation>
    <scope>NUCLEOTIDE SEQUENCE [LARGE SCALE GENOMIC DNA]</scope>
    <source>
        <strain evidence="2">JCM 12393</strain>
    </source>
</reference>
<name>A0ABP4IN20_9ACTN</name>
<evidence type="ECO:0000313" key="1">
    <source>
        <dbReference type="EMBL" id="GAA1394560.1"/>
    </source>
</evidence>
<sequence length="437" mass="47047">MLLMADDIDADGAGWSGLDEEFTRQVTAVAATPEGRTLAEAHTVGDPAAGKARPLGLPLCLRPGAREELEAFTAAYHRMIEAVVAAWEHDPRLRRVLTLPESLRAQAAAARDTRVHLIRLDLLPQPDGRLGVLETNANGPGGLAVVGRARAAWRPLLTRHGIGLPGPLPADDDAWTGRWLLDLAEQHTGQRPDTVTLLYPHRADRNAVRSYQDGLGALGVRVLHADPRELGTGADGAATLDGEPVRHAYAKIGMRDLQQLAGELGPYLRAVREGALFVQNGLRARVIGDNKLCLAVLSDPRFAGLFDPADHRLVQPAVPWSRNLALCDGPTLRRITRGRRRHVLKSPLDANGRGVVVGPETGDAAWAEAVARAASQGWLVQEYLPSPRLRGGPDGPPVHHDLALGAVNGRLVSAFVRTGHEARLNVARTGRLHPLYL</sequence>
<evidence type="ECO:0008006" key="3">
    <source>
        <dbReference type="Google" id="ProtNLM"/>
    </source>
</evidence>
<evidence type="ECO:0000313" key="2">
    <source>
        <dbReference type="Proteomes" id="UP001499863"/>
    </source>
</evidence>
<accession>A0ABP4IN20</accession>